<comment type="caution">
    <text evidence="1">The sequence shown here is derived from an EMBL/GenBank/DDBJ whole genome shotgun (WGS) entry which is preliminary data.</text>
</comment>
<name>A0ABT7BEH6_9CYAN</name>
<dbReference type="RefSeq" id="WP_283760910.1">
    <property type="nucleotide sequence ID" value="NZ_JAQPOK010000012.1"/>
</dbReference>
<organism evidence="1 2">
    <name type="scientific">Roseofilum halophilum BLCC-M91</name>
    <dbReference type="NCBI Taxonomy" id="3022259"/>
    <lineage>
        <taxon>Bacteria</taxon>
        <taxon>Bacillati</taxon>
        <taxon>Cyanobacteriota</taxon>
        <taxon>Cyanophyceae</taxon>
        <taxon>Desertifilales</taxon>
        <taxon>Desertifilaceae</taxon>
        <taxon>Roseofilum</taxon>
        <taxon>Roseofilum halophilum</taxon>
    </lineage>
</organism>
<gene>
    <name evidence="1" type="ORF">PJF56_01765</name>
</gene>
<keyword evidence="2" id="KW-1185">Reference proteome</keyword>
<dbReference type="EMBL" id="JAQPOK010000012">
    <property type="protein sequence ID" value="MDJ1177580.1"/>
    <property type="molecule type" value="Genomic_DNA"/>
</dbReference>
<evidence type="ECO:0000313" key="2">
    <source>
        <dbReference type="Proteomes" id="UP001231370"/>
    </source>
</evidence>
<dbReference type="Proteomes" id="UP001231370">
    <property type="component" value="Unassembled WGS sequence"/>
</dbReference>
<dbReference type="Pfam" id="PF14412">
    <property type="entry name" value="AHH"/>
    <property type="match status" value="1"/>
</dbReference>
<proteinExistence type="predicted"/>
<accession>A0ABT7BEH6</accession>
<evidence type="ECO:0000313" key="1">
    <source>
        <dbReference type="EMBL" id="MDJ1177580.1"/>
    </source>
</evidence>
<reference evidence="1 2" key="1">
    <citation type="submission" date="2023-01" db="EMBL/GenBank/DDBJ databases">
        <title>Novel diversity within Roseofilum (Cyanobacteria; Desertifilaceae) from marine benthic mats with descriptions of four novel species.</title>
        <authorList>
            <person name="Wang Y."/>
            <person name="Berthold D.E."/>
            <person name="Hu J."/>
            <person name="Lefler F.W."/>
            <person name="Laughinghouse H.D. IV."/>
        </authorList>
    </citation>
    <scope>NUCLEOTIDE SEQUENCE [LARGE SCALE GENOMIC DNA]</scope>
    <source>
        <strain evidence="1 2">BLCC-M91</strain>
    </source>
</reference>
<sequence length="209" mass="24167">MGFQLFKMNVPRNSPILKHLSIQPGKYILKWDNVNGDLIFLSQRGTEKLALKLSPEEFKMMQLMMDNLTDKYTFDEEKLKEFVKRSGGFSSKVKDYVGHHIIPLDLFKTSKLLLAVSPNNKKGNPIHINFYENHPANRLPLPATFHKGSHGSYSNFVEDCLEGEWSDIVKFGLENDRSHIVEIIYQIIIFLKDKIREMRKDGLVSINDI</sequence>
<protein>
    <submittedName>
        <fullName evidence="1">AHH domain-containing protein</fullName>
    </submittedName>
</protein>
<dbReference type="InterPro" id="IPR032871">
    <property type="entry name" value="AHH_dom_containing"/>
</dbReference>